<organism evidence="2 3">
    <name type="scientific">Eumeta variegata</name>
    <name type="common">Bagworm moth</name>
    <name type="synonym">Eumeta japonica</name>
    <dbReference type="NCBI Taxonomy" id="151549"/>
    <lineage>
        <taxon>Eukaryota</taxon>
        <taxon>Metazoa</taxon>
        <taxon>Ecdysozoa</taxon>
        <taxon>Arthropoda</taxon>
        <taxon>Hexapoda</taxon>
        <taxon>Insecta</taxon>
        <taxon>Pterygota</taxon>
        <taxon>Neoptera</taxon>
        <taxon>Endopterygota</taxon>
        <taxon>Lepidoptera</taxon>
        <taxon>Glossata</taxon>
        <taxon>Ditrysia</taxon>
        <taxon>Tineoidea</taxon>
        <taxon>Psychidae</taxon>
        <taxon>Oiketicinae</taxon>
        <taxon>Eumeta</taxon>
    </lineage>
</organism>
<dbReference type="AlphaFoldDB" id="A0A4C1WQ05"/>
<protein>
    <submittedName>
        <fullName evidence="2">Uncharacterized protein</fullName>
    </submittedName>
</protein>
<sequence length="196" mass="21214">MASHLFLTLHSELNAPCAVSFNCRVCNYVCGDFAILALFTDLRPVLPAVRANFGLPRAIFAGVAKQTLRTLYEGDWSHTGRLCSPIHTAHVDESAQAEHLEYRMALAVISSAELNSYLYATPIKRSAVACLLPFKEFTISSSVFSLRTSLITNNGSFRVQPVLLLPPASRSFGAVPPPSGSAPVSPGRRKIPGWVA</sequence>
<dbReference type="Proteomes" id="UP000299102">
    <property type="component" value="Unassembled WGS sequence"/>
</dbReference>
<evidence type="ECO:0000313" key="2">
    <source>
        <dbReference type="EMBL" id="GBP52174.1"/>
    </source>
</evidence>
<evidence type="ECO:0000256" key="1">
    <source>
        <dbReference type="SAM" id="MobiDB-lite"/>
    </source>
</evidence>
<proteinExistence type="predicted"/>
<keyword evidence="3" id="KW-1185">Reference proteome</keyword>
<feature type="compositionally biased region" description="Basic residues" evidence="1">
    <location>
        <begin position="187"/>
        <end position="196"/>
    </location>
</feature>
<dbReference type="EMBL" id="BGZK01000596">
    <property type="protein sequence ID" value="GBP52174.1"/>
    <property type="molecule type" value="Genomic_DNA"/>
</dbReference>
<gene>
    <name evidence="2" type="ORF">EVAR_21305_1</name>
</gene>
<accession>A0A4C1WQ05</accession>
<evidence type="ECO:0000313" key="3">
    <source>
        <dbReference type="Proteomes" id="UP000299102"/>
    </source>
</evidence>
<name>A0A4C1WQ05_EUMVA</name>
<comment type="caution">
    <text evidence="2">The sequence shown here is derived from an EMBL/GenBank/DDBJ whole genome shotgun (WGS) entry which is preliminary data.</text>
</comment>
<reference evidence="2 3" key="1">
    <citation type="journal article" date="2019" name="Commun. Biol.">
        <title>The bagworm genome reveals a unique fibroin gene that provides high tensile strength.</title>
        <authorList>
            <person name="Kono N."/>
            <person name="Nakamura H."/>
            <person name="Ohtoshi R."/>
            <person name="Tomita M."/>
            <person name="Numata K."/>
            <person name="Arakawa K."/>
        </authorList>
    </citation>
    <scope>NUCLEOTIDE SEQUENCE [LARGE SCALE GENOMIC DNA]</scope>
</reference>
<feature type="region of interest" description="Disordered" evidence="1">
    <location>
        <begin position="175"/>
        <end position="196"/>
    </location>
</feature>